<feature type="compositionally biased region" description="Low complexity" evidence="1">
    <location>
        <begin position="30"/>
        <end position="46"/>
    </location>
</feature>
<dbReference type="EMBL" id="ML220130">
    <property type="protein sequence ID" value="TGZ79643.1"/>
    <property type="molecule type" value="Genomic_DNA"/>
</dbReference>
<keyword evidence="3" id="KW-1185">Reference proteome</keyword>
<proteinExistence type="predicted"/>
<gene>
    <name evidence="2" type="ORF">EX30DRAFT_80589</name>
</gene>
<feature type="compositionally biased region" description="Low complexity" evidence="1">
    <location>
        <begin position="68"/>
        <end position="83"/>
    </location>
</feature>
<evidence type="ECO:0000313" key="3">
    <source>
        <dbReference type="Proteomes" id="UP000298138"/>
    </source>
</evidence>
<dbReference type="Proteomes" id="UP000298138">
    <property type="component" value="Unassembled WGS sequence"/>
</dbReference>
<sequence length="209" mass="24062">MTTPPPPPLFPSYSPDEIDSDIFDGPSPPQYFHSQSSSSSQQLPQQRRPRRHSVSFSPITSPGASGKQQQQQHTQQQQQQQQQLGARQPGEPRFPSNQPPLPPRTVQQGERRQSQTWSYQRERRRMSAGAPVPVEWGREVWGRVERERVVEGDVEDLRRGEREAVERIVRQVEVGEGVGNVKSGREMKGVREREREGLRRRLEEIGREE</sequence>
<dbReference type="AlphaFoldDB" id="A0A4S2MT38"/>
<evidence type="ECO:0000313" key="2">
    <source>
        <dbReference type="EMBL" id="TGZ79643.1"/>
    </source>
</evidence>
<feature type="compositionally biased region" description="Pro residues" evidence="1">
    <location>
        <begin position="1"/>
        <end position="10"/>
    </location>
</feature>
<accession>A0A4S2MT38</accession>
<name>A0A4S2MT38_9PEZI</name>
<evidence type="ECO:0000256" key="1">
    <source>
        <dbReference type="SAM" id="MobiDB-lite"/>
    </source>
</evidence>
<dbReference type="InParanoid" id="A0A4S2MT38"/>
<reference evidence="2 3" key="1">
    <citation type="submission" date="2019-04" db="EMBL/GenBank/DDBJ databases">
        <title>Comparative genomics and transcriptomics to analyze fruiting body development in filamentous ascomycetes.</title>
        <authorList>
            <consortium name="DOE Joint Genome Institute"/>
            <person name="Lutkenhaus R."/>
            <person name="Traeger S."/>
            <person name="Breuer J."/>
            <person name="Kuo A."/>
            <person name="Lipzen A."/>
            <person name="Pangilinan J."/>
            <person name="Dilworth D."/>
            <person name="Sandor L."/>
            <person name="Poggeler S."/>
            <person name="Barry K."/>
            <person name="Grigoriev I.V."/>
            <person name="Nowrousian M."/>
        </authorList>
    </citation>
    <scope>NUCLEOTIDE SEQUENCE [LARGE SCALE GENOMIC DNA]</scope>
    <source>
        <strain evidence="2 3">CBS 389.68</strain>
    </source>
</reference>
<feature type="region of interest" description="Disordered" evidence="1">
    <location>
        <begin position="1"/>
        <end position="130"/>
    </location>
</feature>
<feature type="compositionally biased region" description="Polar residues" evidence="1">
    <location>
        <begin position="54"/>
        <end position="67"/>
    </location>
</feature>
<organism evidence="2 3">
    <name type="scientific">Ascodesmis nigricans</name>
    <dbReference type="NCBI Taxonomy" id="341454"/>
    <lineage>
        <taxon>Eukaryota</taxon>
        <taxon>Fungi</taxon>
        <taxon>Dikarya</taxon>
        <taxon>Ascomycota</taxon>
        <taxon>Pezizomycotina</taxon>
        <taxon>Pezizomycetes</taxon>
        <taxon>Pezizales</taxon>
        <taxon>Ascodesmidaceae</taxon>
        <taxon>Ascodesmis</taxon>
    </lineage>
</organism>
<protein>
    <submittedName>
        <fullName evidence="2">Uncharacterized protein</fullName>
    </submittedName>
</protein>